<organism evidence="2 3">
    <name type="scientific">Neobacillus rhizophilus</name>
    <dbReference type="NCBI Taxonomy" id="2833579"/>
    <lineage>
        <taxon>Bacteria</taxon>
        <taxon>Bacillati</taxon>
        <taxon>Bacillota</taxon>
        <taxon>Bacilli</taxon>
        <taxon>Bacillales</taxon>
        <taxon>Bacillaceae</taxon>
        <taxon>Neobacillus</taxon>
    </lineage>
</organism>
<gene>
    <name evidence="2" type="ORF">KHA99_27420</name>
</gene>
<evidence type="ECO:0000313" key="3">
    <source>
        <dbReference type="Proteomes" id="UP000679749"/>
    </source>
</evidence>
<keyword evidence="1" id="KW-0812">Transmembrane</keyword>
<feature type="transmembrane region" description="Helical" evidence="1">
    <location>
        <begin position="6"/>
        <end position="25"/>
    </location>
</feature>
<dbReference type="EMBL" id="JAGYPF010000006">
    <property type="protein sequence ID" value="MBS4216158.1"/>
    <property type="molecule type" value="Genomic_DNA"/>
</dbReference>
<comment type="caution">
    <text evidence="2">The sequence shown here is derived from an EMBL/GenBank/DDBJ whole genome shotgun (WGS) entry which is preliminary data.</text>
</comment>
<evidence type="ECO:0000256" key="1">
    <source>
        <dbReference type="SAM" id="Phobius"/>
    </source>
</evidence>
<name>A0A942UBS3_9BACI</name>
<sequence>MPYVLLLAVPLIGVVWFLNFVQLINHIKHGKDIRNQTIAGAVLTFVVVFVFMYWLAGIH</sequence>
<dbReference type="RefSeq" id="WP_213120689.1">
    <property type="nucleotide sequence ID" value="NZ_JAGYPF010000006.1"/>
</dbReference>
<proteinExistence type="predicted"/>
<keyword evidence="1" id="KW-1133">Transmembrane helix</keyword>
<evidence type="ECO:0000313" key="2">
    <source>
        <dbReference type="EMBL" id="MBS4216158.1"/>
    </source>
</evidence>
<dbReference type="AlphaFoldDB" id="A0A942UBS3"/>
<dbReference type="Proteomes" id="UP000679749">
    <property type="component" value="Unassembled WGS sequence"/>
</dbReference>
<feature type="transmembrane region" description="Helical" evidence="1">
    <location>
        <begin position="37"/>
        <end position="56"/>
    </location>
</feature>
<keyword evidence="1" id="KW-0472">Membrane</keyword>
<protein>
    <submittedName>
        <fullName evidence="2">Uncharacterized protein</fullName>
    </submittedName>
</protein>
<keyword evidence="3" id="KW-1185">Reference proteome</keyword>
<reference evidence="2" key="1">
    <citation type="submission" date="2021-05" db="EMBL/GenBank/DDBJ databases">
        <title>Novel Bacillus species.</title>
        <authorList>
            <person name="Liu G."/>
        </authorList>
    </citation>
    <scope>NUCLEOTIDE SEQUENCE</scope>
    <source>
        <strain evidence="2">FJAT-49825</strain>
    </source>
</reference>
<accession>A0A942UBS3</accession>